<dbReference type="Proteomes" id="UP000543642">
    <property type="component" value="Unassembled WGS sequence"/>
</dbReference>
<organism evidence="1 2">
    <name type="scientific">Catenibacillus scindens</name>
    <dbReference type="NCBI Taxonomy" id="673271"/>
    <lineage>
        <taxon>Bacteria</taxon>
        <taxon>Bacillati</taxon>
        <taxon>Bacillota</taxon>
        <taxon>Clostridia</taxon>
        <taxon>Lachnospirales</taxon>
        <taxon>Lachnospiraceae</taxon>
        <taxon>Catenibacillus</taxon>
    </lineage>
</organism>
<name>A0A7W8H8G9_9FIRM</name>
<gene>
    <name evidence="1" type="ORF">HNP82_000693</name>
</gene>
<protein>
    <submittedName>
        <fullName evidence="1">Uncharacterized protein</fullName>
    </submittedName>
</protein>
<sequence length="109" mass="12439">MNETYDTLTLMEPNALWDMIQSHEGEQFFAAKGLPFVYAIRGGEMFVDRREKAKSITRSTVWRAYEKICGGKRAGQPITGPKKLNLFDAPYIWAILTTLFPEFKNTASD</sequence>
<dbReference type="RefSeq" id="WP_183771527.1">
    <property type="nucleotide sequence ID" value="NZ_JACHFW010000002.1"/>
</dbReference>
<dbReference type="EMBL" id="JACHFW010000002">
    <property type="protein sequence ID" value="MBB5263595.1"/>
    <property type="molecule type" value="Genomic_DNA"/>
</dbReference>
<evidence type="ECO:0000313" key="2">
    <source>
        <dbReference type="Proteomes" id="UP000543642"/>
    </source>
</evidence>
<accession>A0A7W8H8G9</accession>
<dbReference type="AlphaFoldDB" id="A0A7W8H8G9"/>
<evidence type="ECO:0000313" key="1">
    <source>
        <dbReference type="EMBL" id="MBB5263595.1"/>
    </source>
</evidence>
<proteinExistence type="predicted"/>
<comment type="caution">
    <text evidence="1">The sequence shown here is derived from an EMBL/GenBank/DDBJ whole genome shotgun (WGS) entry which is preliminary data.</text>
</comment>
<reference evidence="1 2" key="1">
    <citation type="submission" date="2020-08" db="EMBL/GenBank/DDBJ databases">
        <title>Genomic Encyclopedia of Type Strains, Phase IV (KMG-IV): sequencing the most valuable type-strain genomes for metagenomic binning, comparative biology and taxonomic classification.</title>
        <authorList>
            <person name="Goeker M."/>
        </authorList>
    </citation>
    <scope>NUCLEOTIDE SEQUENCE [LARGE SCALE GENOMIC DNA]</scope>
    <source>
        <strain evidence="1 2">DSM 106146</strain>
    </source>
</reference>
<keyword evidence="2" id="KW-1185">Reference proteome</keyword>